<organism evidence="2 3">
    <name type="scientific">Anser brachyrhynchus</name>
    <name type="common">Pink-footed goose</name>
    <dbReference type="NCBI Taxonomy" id="132585"/>
    <lineage>
        <taxon>Eukaryota</taxon>
        <taxon>Metazoa</taxon>
        <taxon>Chordata</taxon>
        <taxon>Craniata</taxon>
        <taxon>Vertebrata</taxon>
        <taxon>Euteleostomi</taxon>
        <taxon>Archelosauria</taxon>
        <taxon>Archosauria</taxon>
        <taxon>Dinosauria</taxon>
        <taxon>Saurischia</taxon>
        <taxon>Theropoda</taxon>
        <taxon>Coelurosauria</taxon>
        <taxon>Aves</taxon>
        <taxon>Neognathae</taxon>
        <taxon>Galloanserae</taxon>
        <taxon>Anseriformes</taxon>
        <taxon>Anatidae</taxon>
        <taxon>Anserinae</taxon>
        <taxon>Anser</taxon>
    </lineage>
</organism>
<accession>A0A8B9B882</accession>
<evidence type="ECO:0000313" key="3">
    <source>
        <dbReference type="Proteomes" id="UP000694426"/>
    </source>
</evidence>
<reference evidence="2" key="1">
    <citation type="submission" date="2025-08" db="UniProtKB">
        <authorList>
            <consortium name="Ensembl"/>
        </authorList>
    </citation>
    <scope>IDENTIFICATION</scope>
</reference>
<dbReference type="GeneTree" id="ENSGT01150000287975"/>
<sequence length="198" mass="21453">MVTFWLLFPVQGTLQHQLREEFAILQLFDVQGEVGVGAQPVGAHGVGAHIRVLRALQGEAPGAGRSQLVDFQLDAVSQEARRVVVNVLDGHFDVENVQRVLHHHLETDGAGRRLAAQLLPVQPLAHVQVPVLPADGEVVLLRADPQLACRQLGRAQPHVPRQRPHQRAPAQLLGDRVAEPLRRRPAAAAAAAAQEQSG</sequence>
<protein>
    <submittedName>
        <fullName evidence="2">Uncharacterized protein</fullName>
    </submittedName>
</protein>
<evidence type="ECO:0000313" key="2">
    <source>
        <dbReference type="Ensembl" id="ENSABRP00000000330.1"/>
    </source>
</evidence>
<dbReference type="AlphaFoldDB" id="A0A8B9B882"/>
<dbReference type="Ensembl" id="ENSABRT00000000503.1">
    <property type="protein sequence ID" value="ENSABRP00000000330.1"/>
    <property type="gene ID" value="ENSABRG00000000374.1"/>
</dbReference>
<feature type="region of interest" description="Disordered" evidence="1">
    <location>
        <begin position="154"/>
        <end position="198"/>
    </location>
</feature>
<proteinExistence type="predicted"/>
<feature type="compositionally biased region" description="Low complexity" evidence="1">
    <location>
        <begin position="186"/>
        <end position="198"/>
    </location>
</feature>
<name>A0A8B9B882_9AVES</name>
<keyword evidence="3" id="KW-1185">Reference proteome</keyword>
<dbReference type="Proteomes" id="UP000694426">
    <property type="component" value="Unplaced"/>
</dbReference>
<reference evidence="2" key="2">
    <citation type="submission" date="2025-09" db="UniProtKB">
        <authorList>
            <consortium name="Ensembl"/>
        </authorList>
    </citation>
    <scope>IDENTIFICATION</scope>
</reference>
<evidence type="ECO:0000256" key="1">
    <source>
        <dbReference type="SAM" id="MobiDB-lite"/>
    </source>
</evidence>